<feature type="region of interest" description="Disordered" evidence="1">
    <location>
        <begin position="88"/>
        <end position="137"/>
    </location>
</feature>
<dbReference type="PANTHER" id="PTHR47576:SF2">
    <property type="entry name" value="BRCT DOMAIN DNA REPAIR PROTEIN-RELATED"/>
    <property type="match status" value="1"/>
</dbReference>
<dbReference type="CDD" id="cd00027">
    <property type="entry name" value="BRCT"/>
    <property type="match status" value="1"/>
</dbReference>
<dbReference type="Gene3D" id="3.40.50.10190">
    <property type="entry name" value="BRCT domain"/>
    <property type="match status" value="1"/>
</dbReference>
<dbReference type="InterPro" id="IPR036420">
    <property type="entry name" value="BRCT_dom_sf"/>
</dbReference>
<organism evidence="3 4">
    <name type="scientific">[Myrmecia] bisecta</name>
    <dbReference type="NCBI Taxonomy" id="41462"/>
    <lineage>
        <taxon>Eukaryota</taxon>
        <taxon>Viridiplantae</taxon>
        <taxon>Chlorophyta</taxon>
        <taxon>core chlorophytes</taxon>
        <taxon>Trebouxiophyceae</taxon>
        <taxon>Trebouxiales</taxon>
        <taxon>Trebouxiaceae</taxon>
        <taxon>Myrmecia</taxon>
    </lineage>
</organism>
<comment type="caution">
    <text evidence="3">The sequence shown here is derived from an EMBL/GenBank/DDBJ whole genome shotgun (WGS) entry which is preliminary data.</text>
</comment>
<evidence type="ECO:0000259" key="2">
    <source>
        <dbReference type="PROSITE" id="PS50172"/>
    </source>
</evidence>
<evidence type="ECO:0000313" key="4">
    <source>
        <dbReference type="Proteomes" id="UP001489004"/>
    </source>
</evidence>
<feature type="domain" description="BRCT" evidence="2">
    <location>
        <begin position="1"/>
        <end position="72"/>
    </location>
</feature>
<dbReference type="Proteomes" id="UP001489004">
    <property type="component" value="Unassembled WGS sequence"/>
</dbReference>
<evidence type="ECO:0000256" key="1">
    <source>
        <dbReference type="SAM" id="MobiDB-lite"/>
    </source>
</evidence>
<sequence length="343" mass="36387">MRAILDPDLSAGDADRVHEALQAGGGCLAKGAYLGTKATHVICHPEAAPRWMAMGISIVSPQWILRSLEQGSQQRCFQMSLDALRRLPGSSTAPSAHPAGISIGGSQTPGEAGGASNGGQNRDGGVGDPADSRSEPELAARLDSREARAALLASMHAAASDQQTGLLPAAQEDLILDTPEAKDDQADELMSATQQTVDAICDAAGGQPGSGERTPCGSGARKLSEEAWEEPIYKAPSLTLLLPLDRKGECGHETRTLAVASKGLTRRALLHHIFQFYQEPMSIQEQMRVMQRGGHAGKLVQAAFVDMKPLRRGALLESRCHLEGLTRVSRERTATIYELSLGS</sequence>
<reference evidence="3 4" key="1">
    <citation type="journal article" date="2024" name="Nat. Commun.">
        <title>Phylogenomics reveals the evolutionary origins of lichenization in chlorophyte algae.</title>
        <authorList>
            <person name="Puginier C."/>
            <person name="Libourel C."/>
            <person name="Otte J."/>
            <person name="Skaloud P."/>
            <person name="Haon M."/>
            <person name="Grisel S."/>
            <person name="Petersen M."/>
            <person name="Berrin J.G."/>
            <person name="Delaux P.M."/>
            <person name="Dal Grande F."/>
            <person name="Keller J."/>
        </authorList>
    </citation>
    <scope>NUCLEOTIDE SEQUENCE [LARGE SCALE GENOMIC DNA]</scope>
    <source>
        <strain evidence="3 4">SAG 2043</strain>
    </source>
</reference>
<dbReference type="SUPFAM" id="SSF52113">
    <property type="entry name" value="BRCT domain"/>
    <property type="match status" value="1"/>
</dbReference>
<gene>
    <name evidence="3" type="ORF">WJX72_003160</name>
</gene>
<proteinExistence type="predicted"/>
<dbReference type="PANTHER" id="PTHR47576">
    <property type="entry name" value="BRCT DOMAIN DNA REPAIR PROTEIN-RELATED"/>
    <property type="match status" value="1"/>
</dbReference>
<keyword evidence="4" id="KW-1185">Reference proteome</keyword>
<evidence type="ECO:0000313" key="3">
    <source>
        <dbReference type="EMBL" id="KAK9811392.1"/>
    </source>
</evidence>
<feature type="compositionally biased region" description="Gly residues" evidence="1">
    <location>
        <begin position="111"/>
        <end position="127"/>
    </location>
</feature>
<dbReference type="AlphaFoldDB" id="A0AAW1PTV6"/>
<name>A0AAW1PTV6_9CHLO</name>
<protein>
    <recommendedName>
        <fullName evidence="2">BRCT domain-containing protein</fullName>
    </recommendedName>
</protein>
<dbReference type="PROSITE" id="PS50172">
    <property type="entry name" value="BRCT"/>
    <property type="match status" value="1"/>
</dbReference>
<dbReference type="InterPro" id="IPR001357">
    <property type="entry name" value="BRCT_dom"/>
</dbReference>
<accession>A0AAW1PTV6</accession>
<dbReference type="EMBL" id="JALJOR010000009">
    <property type="protein sequence ID" value="KAK9811392.1"/>
    <property type="molecule type" value="Genomic_DNA"/>
</dbReference>